<evidence type="ECO:0000313" key="2">
    <source>
        <dbReference type="EMBL" id="KAK4215476.1"/>
    </source>
</evidence>
<sequence>MICINVGIQAVKSHVYYLSHMRPHSQECKEFSKLCIKKVHALDPWRRDTWELIYAPNQCISAFMFFRNASISIVDTLSSLVSHIMRSLLSLSLSLQIQEFFSHSSHIQIPKKRGSGASPTTFLVAIQPLTLRERDHLSSWILKRYGPITGPHPRNCKKCRPHTPAIVGFRTLRRLIVPTGVSEAGTRITPRLPLQRRLGSSQNWLTRPVACVLAMKLFRKKGGGSNSAASGTSLTLTSSSRGRDETAEVLRVACLYKAAYF</sequence>
<proteinExistence type="predicted"/>
<evidence type="ECO:0000313" key="3">
    <source>
        <dbReference type="Proteomes" id="UP001301769"/>
    </source>
</evidence>
<organism evidence="2 3">
    <name type="scientific">Rhypophila decipiens</name>
    <dbReference type="NCBI Taxonomy" id="261697"/>
    <lineage>
        <taxon>Eukaryota</taxon>
        <taxon>Fungi</taxon>
        <taxon>Dikarya</taxon>
        <taxon>Ascomycota</taxon>
        <taxon>Pezizomycotina</taxon>
        <taxon>Sordariomycetes</taxon>
        <taxon>Sordariomycetidae</taxon>
        <taxon>Sordariales</taxon>
        <taxon>Naviculisporaceae</taxon>
        <taxon>Rhypophila</taxon>
    </lineage>
</organism>
<accession>A0AAN6YCG2</accession>
<dbReference type="AlphaFoldDB" id="A0AAN6YCG2"/>
<protein>
    <submittedName>
        <fullName evidence="2">Uncharacterized protein</fullName>
    </submittedName>
</protein>
<keyword evidence="3" id="KW-1185">Reference proteome</keyword>
<dbReference type="EMBL" id="MU858079">
    <property type="protein sequence ID" value="KAK4215476.1"/>
    <property type="molecule type" value="Genomic_DNA"/>
</dbReference>
<reference evidence="2" key="2">
    <citation type="submission" date="2023-05" db="EMBL/GenBank/DDBJ databases">
        <authorList>
            <consortium name="Lawrence Berkeley National Laboratory"/>
            <person name="Steindorff A."/>
            <person name="Hensen N."/>
            <person name="Bonometti L."/>
            <person name="Westerberg I."/>
            <person name="Brannstrom I.O."/>
            <person name="Guillou S."/>
            <person name="Cros-Aarteil S."/>
            <person name="Calhoun S."/>
            <person name="Haridas S."/>
            <person name="Kuo A."/>
            <person name="Mondo S."/>
            <person name="Pangilinan J."/>
            <person name="Riley R."/>
            <person name="Labutti K."/>
            <person name="Andreopoulos B."/>
            <person name="Lipzen A."/>
            <person name="Chen C."/>
            <person name="Yanf M."/>
            <person name="Daum C."/>
            <person name="Ng V."/>
            <person name="Clum A."/>
            <person name="Ohm R."/>
            <person name="Martin F."/>
            <person name="Silar P."/>
            <person name="Natvig D."/>
            <person name="Lalanne C."/>
            <person name="Gautier V."/>
            <person name="Ament-Velasquez S.L."/>
            <person name="Kruys A."/>
            <person name="Hutchinson M.I."/>
            <person name="Powell A.J."/>
            <person name="Barry K."/>
            <person name="Miller A.N."/>
            <person name="Grigoriev I.V."/>
            <person name="Debuchy R."/>
            <person name="Gladieux P."/>
            <person name="Thoren M.H."/>
            <person name="Johannesson H."/>
        </authorList>
    </citation>
    <scope>NUCLEOTIDE SEQUENCE</scope>
    <source>
        <strain evidence="2">PSN293</strain>
    </source>
</reference>
<comment type="caution">
    <text evidence="2">The sequence shown here is derived from an EMBL/GenBank/DDBJ whole genome shotgun (WGS) entry which is preliminary data.</text>
</comment>
<name>A0AAN6YCG2_9PEZI</name>
<gene>
    <name evidence="2" type="ORF">QBC37DRAFT_419013</name>
</gene>
<feature type="compositionally biased region" description="Low complexity" evidence="1">
    <location>
        <begin position="226"/>
        <end position="240"/>
    </location>
</feature>
<evidence type="ECO:0000256" key="1">
    <source>
        <dbReference type="SAM" id="MobiDB-lite"/>
    </source>
</evidence>
<reference evidence="2" key="1">
    <citation type="journal article" date="2023" name="Mol. Phylogenet. Evol.">
        <title>Genome-scale phylogeny and comparative genomics of the fungal order Sordariales.</title>
        <authorList>
            <person name="Hensen N."/>
            <person name="Bonometti L."/>
            <person name="Westerberg I."/>
            <person name="Brannstrom I.O."/>
            <person name="Guillou S."/>
            <person name="Cros-Aarteil S."/>
            <person name="Calhoun S."/>
            <person name="Haridas S."/>
            <person name="Kuo A."/>
            <person name="Mondo S."/>
            <person name="Pangilinan J."/>
            <person name="Riley R."/>
            <person name="LaButti K."/>
            <person name="Andreopoulos B."/>
            <person name="Lipzen A."/>
            <person name="Chen C."/>
            <person name="Yan M."/>
            <person name="Daum C."/>
            <person name="Ng V."/>
            <person name="Clum A."/>
            <person name="Steindorff A."/>
            <person name="Ohm R.A."/>
            <person name="Martin F."/>
            <person name="Silar P."/>
            <person name="Natvig D.O."/>
            <person name="Lalanne C."/>
            <person name="Gautier V."/>
            <person name="Ament-Velasquez S.L."/>
            <person name="Kruys A."/>
            <person name="Hutchinson M.I."/>
            <person name="Powell A.J."/>
            <person name="Barry K."/>
            <person name="Miller A.N."/>
            <person name="Grigoriev I.V."/>
            <person name="Debuchy R."/>
            <person name="Gladieux P."/>
            <person name="Hiltunen Thoren M."/>
            <person name="Johannesson H."/>
        </authorList>
    </citation>
    <scope>NUCLEOTIDE SEQUENCE</scope>
    <source>
        <strain evidence="2">PSN293</strain>
    </source>
</reference>
<feature type="region of interest" description="Disordered" evidence="1">
    <location>
        <begin position="221"/>
        <end position="240"/>
    </location>
</feature>
<dbReference type="Proteomes" id="UP001301769">
    <property type="component" value="Unassembled WGS sequence"/>
</dbReference>